<dbReference type="Proteomes" id="UP001234297">
    <property type="component" value="Chromosome 6"/>
</dbReference>
<reference evidence="1 2" key="1">
    <citation type="journal article" date="2022" name="Hortic Res">
        <title>A haplotype resolved chromosomal level avocado genome allows analysis of novel avocado genes.</title>
        <authorList>
            <person name="Nath O."/>
            <person name="Fletcher S.J."/>
            <person name="Hayward A."/>
            <person name="Shaw L.M."/>
            <person name="Masouleh A.K."/>
            <person name="Furtado A."/>
            <person name="Henry R.J."/>
            <person name="Mitter N."/>
        </authorList>
    </citation>
    <scope>NUCLEOTIDE SEQUENCE [LARGE SCALE GENOMIC DNA]</scope>
    <source>
        <strain evidence="2">cv. Hass</strain>
    </source>
</reference>
<protein>
    <submittedName>
        <fullName evidence="1">Uncharacterized protein</fullName>
    </submittedName>
</protein>
<gene>
    <name evidence="1" type="ORF">MRB53_021766</name>
</gene>
<proteinExistence type="predicted"/>
<sequence length="360" mass="41052">MDNLKDKEMASKDAAAVVLSGGSFEKMRQRIWECLKDPKVKRFSFHGWEGVGRSVFLRQVIDELSKQAKSHDEEEDEEGRSDTLYQIVWVRAPGSARDVRTSISRVISQNEDYLNLGVKNIVSIPNQKILLILDDLQQFIDLDDVGMFPWESTVWPGSKVVITSHSKQIWSEMESTVNIQKSWQCLSDDEAWELLRSEATDMANSLATSNINIGGDAFMQCYTYLLSFPNGTPSNEIIVFWKIERFIGTFESWNKTLNVCQSVISMLKNRAMILIDKTGKKQVSKSIVSKLVPILNRQRRCSVRCGLELEEAPKVDEWEKDNLKRISLGVVHFSLITVPFIITGDPEKQFLEGTKKHQQA</sequence>
<evidence type="ECO:0000313" key="2">
    <source>
        <dbReference type="Proteomes" id="UP001234297"/>
    </source>
</evidence>
<dbReference type="EMBL" id="CM056814">
    <property type="protein sequence ID" value="KAJ8628459.1"/>
    <property type="molecule type" value="Genomic_DNA"/>
</dbReference>
<organism evidence="1 2">
    <name type="scientific">Persea americana</name>
    <name type="common">Avocado</name>
    <dbReference type="NCBI Taxonomy" id="3435"/>
    <lineage>
        <taxon>Eukaryota</taxon>
        <taxon>Viridiplantae</taxon>
        <taxon>Streptophyta</taxon>
        <taxon>Embryophyta</taxon>
        <taxon>Tracheophyta</taxon>
        <taxon>Spermatophyta</taxon>
        <taxon>Magnoliopsida</taxon>
        <taxon>Magnoliidae</taxon>
        <taxon>Laurales</taxon>
        <taxon>Lauraceae</taxon>
        <taxon>Persea</taxon>
    </lineage>
</organism>
<keyword evidence="2" id="KW-1185">Reference proteome</keyword>
<name>A0ACC2L4W6_PERAE</name>
<evidence type="ECO:0000313" key="1">
    <source>
        <dbReference type="EMBL" id="KAJ8628459.1"/>
    </source>
</evidence>
<accession>A0ACC2L4W6</accession>
<comment type="caution">
    <text evidence="1">The sequence shown here is derived from an EMBL/GenBank/DDBJ whole genome shotgun (WGS) entry which is preliminary data.</text>
</comment>